<sequence>MKRTFKAISTYSIAAITGMVVLASCVTDPDSPGLEYMPDMYRSPAVEPYVDYGRVQGAEDMEKKMVQSAMTPPAGAIPYYGTEAAHVEVMLPYHRLAPATGDVTHGLYGWEKEDSLGSEYNAAVADKNPLTLASKEEADAMFKAGKHLYETKCMHCHGEKGDGNGPMVTSGAYAGVPDYKTKTDLADGQVFYSIYYGKGAMGAHASLLNNEQIWTLVHYVNKFRFDDYMKNLPAAGEAPVAAPAAVDSTVVVEDVHAEEAHH</sequence>
<keyword evidence="1 4" id="KW-0349">Heme</keyword>
<evidence type="ECO:0000256" key="5">
    <source>
        <dbReference type="SAM" id="SignalP"/>
    </source>
</evidence>
<evidence type="ECO:0000256" key="4">
    <source>
        <dbReference type="PROSITE-ProRule" id="PRU00433"/>
    </source>
</evidence>
<dbReference type="GO" id="GO:0020037">
    <property type="term" value="F:heme binding"/>
    <property type="evidence" value="ECO:0007669"/>
    <property type="project" value="InterPro"/>
</dbReference>
<dbReference type="RefSeq" id="WP_090250789.1">
    <property type="nucleotide sequence ID" value="NZ_FPAS01000004.1"/>
</dbReference>
<dbReference type="InterPro" id="IPR009056">
    <property type="entry name" value="Cyt_c-like_dom"/>
</dbReference>
<dbReference type="OrthoDB" id="9796771at2"/>
<dbReference type="SUPFAM" id="SSF46626">
    <property type="entry name" value="Cytochrome c"/>
    <property type="match status" value="1"/>
</dbReference>
<feature type="domain" description="Cytochrome c" evidence="6">
    <location>
        <begin position="140"/>
        <end position="224"/>
    </location>
</feature>
<keyword evidence="3 4" id="KW-0408">Iron</keyword>
<reference evidence="7 8" key="1">
    <citation type="submission" date="2016-10" db="EMBL/GenBank/DDBJ databases">
        <authorList>
            <person name="de Groot N.N."/>
        </authorList>
    </citation>
    <scope>NUCLEOTIDE SEQUENCE [LARGE SCALE GENOMIC DNA]</scope>
    <source>
        <strain evidence="7 8">CGMCC 1.7005</strain>
    </source>
</reference>
<keyword evidence="8" id="KW-1185">Reference proteome</keyword>
<gene>
    <name evidence="7" type="ORF">SAMN05216474_2537</name>
</gene>
<dbReference type="Gene3D" id="1.10.760.10">
    <property type="entry name" value="Cytochrome c-like domain"/>
    <property type="match status" value="1"/>
</dbReference>
<evidence type="ECO:0000256" key="1">
    <source>
        <dbReference type="ARBA" id="ARBA00022617"/>
    </source>
</evidence>
<proteinExistence type="predicted"/>
<evidence type="ECO:0000313" key="8">
    <source>
        <dbReference type="Proteomes" id="UP000236454"/>
    </source>
</evidence>
<evidence type="ECO:0000256" key="3">
    <source>
        <dbReference type="ARBA" id="ARBA00023004"/>
    </source>
</evidence>
<protein>
    <submittedName>
        <fullName evidence="7">Cytochrome c, mono-and diheme variants</fullName>
    </submittedName>
</protein>
<dbReference type="EMBL" id="FPAS01000004">
    <property type="protein sequence ID" value="SFT82011.1"/>
    <property type="molecule type" value="Genomic_DNA"/>
</dbReference>
<keyword evidence="5" id="KW-0732">Signal</keyword>
<dbReference type="InterPro" id="IPR036909">
    <property type="entry name" value="Cyt_c-like_dom_sf"/>
</dbReference>
<feature type="chain" id="PRO_5014860889" evidence="5">
    <location>
        <begin position="24"/>
        <end position="262"/>
    </location>
</feature>
<dbReference type="STRING" id="477690.SAMN05216474_2537"/>
<keyword evidence="2 4" id="KW-0479">Metal-binding</keyword>
<dbReference type="GO" id="GO:0046872">
    <property type="term" value="F:metal ion binding"/>
    <property type="evidence" value="ECO:0007669"/>
    <property type="project" value="UniProtKB-KW"/>
</dbReference>
<organism evidence="7 8">
    <name type="scientific">Lishizhenia tianjinensis</name>
    <dbReference type="NCBI Taxonomy" id="477690"/>
    <lineage>
        <taxon>Bacteria</taxon>
        <taxon>Pseudomonadati</taxon>
        <taxon>Bacteroidota</taxon>
        <taxon>Flavobacteriia</taxon>
        <taxon>Flavobacteriales</taxon>
        <taxon>Crocinitomicaceae</taxon>
        <taxon>Lishizhenia</taxon>
    </lineage>
</organism>
<dbReference type="AlphaFoldDB" id="A0A1I7B4D9"/>
<feature type="signal peptide" evidence="5">
    <location>
        <begin position="1"/>
        <end position="23"/>
    </location>
</feature>
<accession>A0A1I7B4D9</accession>
<evidence type="ECO:0000256" key="2">
    <source>
        <dbReference type="ARBA" id="ARBA00022723"/>
    </source>
</evidence>
<dbReference type="Pfam" id="PF13442">
    <property type="entry name" value="Cytochrome_CBB3"/>
    <property type="match status" value="1"/>
</dbReference>
<name>A0A1I7B4D9_9FLAO</name>
<dbReference type="PROSITE" id="PS51257">
    <property type="entry name" value="PROKAR_LIPOPROTEIN"/>
    <property type="match status" value="1"/>
</dbReference>
<dbReference type="PROSITE" id="PS51007">
    <property type="entry name" value="CYTC"/>
    <property type="match status" value="1"/>
</dbReference>
<dbReference type="GO" id="GO:0009055">
    <property type="term" value="F:electron transfer activity"/>
    <property type="evidence" value="ECO:0007669"/>
    <property type="project" value="InterPro"/>
</dbReference>
<dbReference type="Proteomes" id="UP000236454">
    <property type="component" value="Unassembled WGS sequence"/>
</dbReference>
<evidence type="ECO:0000313" key="7">
    <source>
        <dbReference type="EMBL" id="SFT82011.1"/>
    </source>
</evidence>
<evidence type="ECO:0000259" key="6">
    <source>
        <dbReference type="PROSITE" id="PS51007"/>
    </source>
</evidence>